<dbReference type="GO" id="GO:0003697">
    <property type="term" value="F:single-stranded DNA binding"/>
    <property type="evidence" value="ECO:0007669"/>
    <property type="project" value="InterPro"/>
</dbReference>
<keyword evidence="4" id="KW-1185">Reference proteome</keyword>
<gene>
    <name evidence="3" type="ORF">Aargi30884_15660</name>
</gene>
<dbReference type="PROSITE" id="PS50935">
    <property type="entry name" value="SSB"/>
    <property type="match status" value="1"/>
</dbReference>
<dbReference type="InterPro" id="IPR012340">
    <property type="entry name" value="NA-bd_OB-fold"/>
</dbReference>
<dbReference type="Proteomes" id="UP000464754">
    <property type="component" value="Chromosome"/>
</dbReference>
<accession>A0A6N4TIR1</accession>
<evidence type="ECO:0000313" key="3">
    <source>
        <dbReference type="EMBL" id="BBK22663.1"/>
    </source>
</evidence>
<evidence type="ECO:0000256" key="2">
    <source>
        <dbReference type="PIRNR" id="PIRNR002070"/>
    </source>
</evidence>
<dbReference type="InterPro" id="IPR011344">
    <property type="entry name" value="ssDNA-bd"/>
</dbReference>
<evidence type="ECO:0000256" key="1">
    <source>
        <dbReference type="ARBA" id="ARBA00023125"/>
    </source>
</evidence>
<dbReference type="RefSeq" id="WP_163051970.1">
    <property type="nucleotide sequence ID" value="NZ_AP019695.1"/>
</dbReference>
<dbReference type="SUPFAM" id="SSF50249">
    <property type="entry name" value="Nucleic acid-binding proteins"/>
    <property type="match status" value="1"/>
</dbReference>
<keyword evidence="1 2" id="KW-0238">DNA-binding</keyword>
<dbReference type="PIRSF" id="PIRSF002070">
    <property type="entry name" value="SSB"/>
    <property type="match status" value="1"/>
</dbReference>
<evidence type="ECO:0000313" key="4">
    <source>
        <dbReference type="Proteomes" id="UP000464754"/>
    </source>
</evidence>
<reference evidence="4" key="1">
    <citation type="submission" date="2019-05" db="EMBL/GenBank/DDBJ databases">
        <title>Complete genome sequencing of Absiella argi strain JCM 30884.</title>
        <authorList>
            <person name="Sakamoto M."/>
            <person name="Murakami T."/>
            <person name="Mori H."/>
        </authorList>
    </citation>
    <scope>NUCLEOTIDE SEQUENCE [LARGE SCALE GENOMIC DNA]</scope>
    <source>
        <strain evidence="4">JCM 30884</strain>
    </source>
</reference>
<dbReference type="Gene3D" id="2.40.50.140">
    <property type="entry name" value="Nucleic acid-binding proteins"/>
    <property type="match status" value="1"/>
</dbReference>
<dbReference type="InterPro" id="IPR000424">
    <property type="entry name" value="Primosome_PriB/ssb"/>
</dbReference>
<dbReference type="EMBL" id="AP019695">
    <property type="protein sequence ID" value="BBK22663.1"/>
    <property type="molecule type" value="Genomic_DNA"/>
</dbReference>
<dbReference type="KEGG" id="aarg:Aargi30884_15660"/>
<sequence>MNLSVFVGNVKEKPELMETPNGKFYAKVVISVERAFQNSEGITERDDIEFIFWNGLAKPFVDGVEKGSIVSVKARVQSRKYKNTKKETKLDYEFIVEKYSILVDKK</sequence>
<proteinExistence type="predicted"/>
<dbReference type="Pfam" id="PF00436">
    <property type="entry name" value="SSB"/>
    <property type="match status" value="1"/>
</dbReference>
<protein>
    <recommendedName>
        <fullName evidence="2">Single-stranded DNA-binding protein</fullName>
    </recommendedName>
</protein>
<organism evidence="3 4">
    <name type="scientific">Amedibacterium intestinale</name>
    <dbReference type="NCBI Taxonomy" id="2583452"/>
    <lineage>
        <taxon>Bacteria</taxon>
        <taxon>Bacillati</taxon>
        <taxon>Bacillota</taxon>
        <taxon>Erysipelotrichia</taxon>
        <taxon>Erysipelotrichales</taxon>
        <taxon>Erysipelotrichaceae</taxon>
        <taxon>Amedibacterium</taxon>
    </lineage>
</organism>
<dbReference type="AlphaFoldDB" id="A0A6N4TIR1"/>
<dbReference type="GO" id="GO:0006260">
    <property type="term" value="P:DNA replication"/>
    <property type="evidence" value="ECO:0007669"/>
    <property type="project" value="InterPro"/>
</dbReference>
<name>A0A6N4TIR1_9FIRM</name>